<evidence type="ECO:0000259" key="2">
    <source>
        <dbReference type="PROSITE" id="PS50142"/>
    </source>
</evidence>
<proteinExistence type="predicted"/>
<sequence length="369" mass="41861">MNTNENSDTLGTPAWCASTDTEALSGQIDIDGNEWQVHLHMRVQVFSIRMYHFPVDFKELYGHGSEPNLLPTNKILIMLNTVLGGASERDILRDVAPVMGSWWESLLFPGRVGLPVDGSVDTMEAETKSLQSLEEVEKIIGYNFNNRSLLYQAFTHPSYHKDCVSYERLEYIGDSVLNLLIAKEQFSMYPNLPPGLLTPLRAANVDTEKLARVAIQNNFHRYIRLGTPILRKQIQAFIDALPKHPLHSHGLINAPKVLADVVESTVGAVFVDSNYSIDRTWEVASDLLEPIITPEMLQKNPVKKLFEICQKYKLKVKLVDLWSEEGTYKVFVNNQLRGKGMCREKKEIALNRAANDAYKEVVRRMSQKT</sequence>
<dbReference type="Gene3D" id="3.30.160.20">
    <property type="match status" value="1"/>
</dbReference>
<gene>
    <name evidence="3" type="ORF">DH2020_022774</name>
</gene>
<dbReference type="PANTHER" id="PTHR14950">
    <property type="entry name" value="DICER-RELATED"/>
    <property type="match status" value="1"/>
</dbReference>
<evidence type="ECO:0000313" key="3">
    <source>
        <dbReference type="EMBL" id="KAK6142426.1"/>
    </source>
</evidence>
<evidence type="ECO:0000256" key="1">
    <source>
        <dbReference type="ARBA" id="ARBA00022801"/>
    </source>
</evidence>
<protein>
    <recommendedName>
        <fullName evidence="2">RNase III domain-containing protein</fullName>
    </recommendedName>
</protein>
<dbReference type="SUPFAM" id="SSF54768">
    <property type="entry name" value="dsRNA-binding domain-like"/>
    <property type="match status" value="1"/>
</dbReference>
<reference evidence="3 4" key="1">
    <citation type="journal article" date="2021" name="Comput. Struct. Biotechnol. J.">
        <title>De novo genome assembly of the potent medicinal plant Rehmannia glutinosa using nanopore technology.</title>
        <authorList>
            <person name="Ma L."/>
            <person name="Dong C."/>
            <person name="Song C."/>
            <person name="Wang X."/>
            <person name="Zheng X."/>
            <person name="Niu Y."/>
            <person name="Chen S."/>
            <person name="Feng W."/>
        </authorList>
    </citation>
    <scope>NUCLEOTIDE SEQUENCE [LARGE SCALE GENOMIC DNA]</scope>
    <source>
        <strain evidence="3">DH-2019</strain>
    </source>
</reference>
<dbReference type="PANTHER" id="PTHR14950:SF53">
    <property type="entry name" value="RIBONUCLEASE 3-LIKE PROTEIN 3 ISOFORM X1"/>
    <property type="match status" value="1"/>
</dbReference>
<dbReference type="InterPro" id="IPR036389">
    <property type="entry name" value="RNase_III_sf"/>
</dbReference>
<dbReference type="PROSITE" id="PS50142">
    <property type="entry name" value="RNASE_3_2"/>
    <property type="match status" value="1"/>
</dbReference>
<dbReference type="InterPro" id="IPR000999">
    <property type="entry name" value="RNase_III_dom"/>
</dbReference>
<organism evidence="3 4">
    <name type="scientific">Rehmannia glutinosa</name>
    <name type="common">Chinese foxglove</name>
    <dbReference type="NCBI Taxonomy" id="99300"/>
    <lineage>
        <taxon>Eukaryota</taxon>
        <taxon>Viridiplantae</taxon>
        <taxon>Streptophyta</taxon>
        <taxon>Embryophyta</taxon>
        <taxon>Tracheophyta</taxon>
        <taxon>Spermatophyta</taxon>
        <taxon>Magnoliopsida</taxon>
        <taxon>eudicotyledons</taxon>
        <taxon>Gunneridae</taxon>
        <taxon>Pentapetalae</taxon>
        <taxon>asterids</taxon>
        <taxon>lamiids</taxon>
        <taxon>Lamiales</taxon>
        <taxon>Orobanchaceae</taxon>
        <taxon>Rehmannieae</taxon>
        <taxon>Rehmannia</taxon>
    </lineage>
</organism>
<dbReference type="Gene3D" id="1.10.1520.10">
    <property type="entry name" value="Ribonuclease III domain"/>
    <property type="match status" value="1"/>
</dbReference>
<keyword evidence="1" id="KW-0378">Hydrolase</keyword>
<keyword evidence="4" id="KW-1185">Reference proteome</keyword>
<dbReference type="EMBL" id="JABTTQ020000013">
    <property type="protein sequence ID" value="KAK6142426.1"/>
    <property type="molecule type" value="Genomic_DNA"/>
</dbReference>
<dbReference type="Proteomes" id="UP001318860">
    <property type="component" value="Unassembled WGS sequence"/>
</dbReference>
<dbReference type="CDD" id="cd00593">
    <property type="entry name" value="RIBOc"/>
    <property type="match status" value="1"/>
</dbReference>
<dbReference type="SMART" id="SM00535">
    <property type="entry name" value="RIBOc"/>
    <property type="match status" value="1"/>
</dbReference>
<accession>A0ABR0W734</accession>
<dbReference type="SUPFAM" id="SSF69065">
    <property type="entry name" value="RNase III domain-like"/>
    <property type="match status" value="1"/>
</dbReference>
<feature type="domain" description="RNase III" evidence="2">
    <location>
        <begin position="133"/>
        <end position="274"/>
    </location>
</feature>
<dbReference type="Pfam" id="PF00636">
    <property type="entry name" value="Ribonuclease_3"/>
    <property type="match status" value="1"/>
</dbReference>
<comment type="caution">
    <text evidence="3">The sequence shown here is derived from an EMBL/GenBank/DDBJ whole genome shotgun (WGS) entry which is preliminary data.</text>
</comment>
<evidence type="ECO:0000313" key="4">
    <source>
        <dbReference type="Proteomes" id="UP001318860"/>
    </source>
</evidence>
<name>A0ABR0W734_REHGL</name>